<name>A0ABZ2TLE0_9RHOB</name>
<feature type="region of interest" description="Disordered" evidence="1">
    <location>
        <begin position="1"/>
        <end position="45"/>
    </location>
</feature>
<dbReference type="EMBL" id="CP146607">
    <property type="protein sequence ID" value="WYK20154.1"/>
    <property type="molecule type" value="Genomic_DNA"/>
</dbReference>
<evidence type="ECO:0000313" key="2">
    <source>
        <dbReference type="EMBL" id="WYK20154.1"/>
    </source>
</evidence>
<evidence type="ECO:0000313" key="3">
    <source>
        <dbReference type="Proteomes" id="UP001281305"/>
    </source>
</evidence>
<keyword evidence="2" id="KW-0614">Plasmid</keyword>
<reference evidence="2 3" key="1">
    <citation type="submission" date="2024-02" db="EMBL/GenBank/DDBJ databases">
        <title>Roseovarius strain W115 nov., isolated from a marine algae.</title>
        <authorList>
            <person name="Lee M.W."/>
            <person name="Lee J.K."/>
            <person name="Kim J.M."/>
            <person name="Choi D.G."/>
            <person name="Baek J.H."/>
            <person name="Bayburt H."/>
            <person name="Jung J.J."/>
            <person name="Han D.M."/>
            <person name="Jeon C.O."/>
        </authorList>
    </citation>
    <scope>NUCLEOTIDE SEQUENCE [LARGE SCALE GENOMIC DNA]</scope>
    <source>
        <strain evidence="2 3">W115</strain>
        <plasmid evidence="2 3">unnamed1</plasmid>
    </source>
</reference>
<protein>
    <submittedName>
        <fullName evidence="2">Uncharacterized protein</fullName>
    </submittedName>
</protein>
<accession>A0ABZ2TLE0</accession>
<feature type="compositionally biased region" description="Basic residues" evidence="1">
    <location>
        <begin position="17"/>
        <end position="26"/>
    </location>
</feature>
<dbReference type="RefSeq" id="WP_317054365.1">
    <property type="nucleotide sequence ID" value="NZ_CP146607.1"/>
</dbReference>
<dbReference type="Proteomes" id="UP001281305">
    <property type="component" value="Plasmid unnamed1"/>
</dbReference>
<sequence>MRFKRTPTFAFTDTPRKRAALRRKQQRERDALPLFAAQVAEEQPS</sequence>
<organism evidence="2 3">
    <name type="scientific">Roseovarius rhodophyticola</name>
    <dbReference type="NCBI Taxonomy" id="3080827"/>
    <lineage>
        <taxon>Bacteria</taxon>
        <taxon>Pseudomonadati</taxon>
        <taxon>Pseudomonadota</taxon>
        <taxon>Alphaproteobacteria</taxon>
        <taxon>Rhodobacterales</taxon>
        <taxon>Roseobacteraceae</taxon>
        <taxon>Roseovarius</taxon>
    </lineage>
</organism>
<gene>
    <name evidence="2" type="ORF">RZS32_018890</name>
</gene>
<proteinExistence type="predicted"/>
<keyword evidence="3" id="KW-1185">Reference proteome</keyword>
<geneLocation type="plasmid" evidence="2 3">
    <name>unnamed1</name>
</geneLocation>
<evidence type="ECO:0000256" key="1">
    <source>
        <dbReference type="SAM" id="MobiDB-lite"/>
    </source>
</evidence>